<dbReference type="PANTHER" id="PTHR43048">
    <property type="entry name" value="METHYLMALONYL-COA EPIMERASE"/>
    <property type="match status" value="1"/>
</dbReference>
<dbReference type="Proteomes" id="UP001595699">
    <property type="component" value="Unassembled WGS sequence"/>
</dbReference>
<dbReference type="InterPro" id="IPR029068">
    <property type="entry name" value="Glyas_Bleomycin-R_OHBP_Dase"/>
</dbReference>
<organism evidence="3 4">
    <name type="scientific">Tenggerimyces flavus</name>
    <dbReference type="NCBI Taxonomy" id="1708749"/>
    <lineage>
        <taxon>Bacteria</taxon>
        <taxon>Bacillati</taxon>
        <taxon>Actinomycetota</taxon>
        <taxon>Actinomycetes</taxon>
        <taxon>Propionibacteriales</taxon>
        <taxon>Nocardioidaceae</taxon>
        <taxon>Tenggerimyces</taxon>
    </lineage>
</organism>
<evidence type="ECO:0000313" key="4">
    <source>
        <dbReference type="Proteomes" id="UP001595699"/>
    </source>
</evidence>
<dbReference type="InterPro" id="IPR051785">
    <property type="entry name" value="MMCE/EMCE_epimerase"/>
</dbReference>
<evidence type="ECO:0000259" key="2">
    <source>
        <dbReference type="PROSITE" id="PS51819"/>
    </source>
</evidence>
<evidence type="ECO:0000256" key="1">
    <source>
        <dbReference type="ARBA" id="ARBA00022723"/>
    </source>
</evidence>
<dbReference type="PROSITE" id="PS51819">
    <property type="entry name" value="VOC"/>
    <property type="match status" value="1"/>
</dbReference>
<feature type="domain" description="VOC" evidence="2">
    <location>
        <begin position="5"/>
        <end position="144"/>
    </location>
</feature>
<dbReference type="SUPFAM" id="SSF54593">
    <property type="entry name" value="Glyoxalase/Bleomycin resistance protein/Dihydroxybiphenyl dioxygenase"/>
    <property type="match status" value="1"/>
</dbReference>
<comment type="caution">
    <text evidence="3">The sequence shown here is derived from an EMBL/GenBank/DDBJ whole genome shotgun (WGS) entry which is preliminary data.</text>
</comment>
<dbReference type="CDD" id="cd08353">
    <property type="entry name" value="VOC_like"/>
    <property type="match status" value="1"/>
</dbReference>
<name>A0ABV7Y900_9ACTN</name>
<evidence type="ECO:0000313" key="3">
    <source>
        <dbReference type="EMBL" id="MFC3761332.1"/>
    </source>
</evidence>
<gene>
    <name evidence="3" type="ORF">ACFOUW_10810</name>
</gene>
<reference evidence="4" key="1">
    <citation type="journal article" date="2019" name="Int. J. Syst. Evol. Microbiol.">
        <title>The Global Catalogue of Microorganisms (GCM) 10K type strain sequencing project: providing services to taxonomists for standard genome sequencing and annotation.</title>
        <authorList>
            <consortium name="The Broad Institute Genomics Platform"/>
            <consortium name="The Broad Institute Genome Sequencing Center for Infectious Disease"/>
            <person name="Wu L."/>
            <person name="Ma J."/>
        </authorList>
    </citation>
    <scope>NUCLEOTIDE SEQUENCE [LARGE SCALE GENOMIC DNA]</scope>
    <source>
        <strain evidence="4">CGMCC 4.7241</strain>
    </source>
</reference>
<dbReference type="EMBL" id="JBHRZH010000008">
    <property type="protein sequence ID" value="MFC3761332.1"/>
    <property type="molecule type" value="Genomic_DNA"/>
</dbReference>
<keyword evidence="1" id="KW-0479">Metal-binding</keyword>
<keyword evidence="4" id="KW-1185">Reference proteome</keyword>
<dbReference type="Pfam" id="PF00903">
    <property type="entry name" value="Glyoxalase"/>
    <property type="match status" value="1"/>
</dbReference>
<dbReference type="InterPro" id="IPR004360">
    <property type="entry name" value="Glyas_Fos-R_dOase_dom"/>
</dbReference>
<sequence length="146" mass="16228">MTVKRLDNVAIVYADLDAAIAFYLELGLELEGRMTVEGDWSDRIVGIQGQLYDVAMMKTPDGHGKLELMSYRRPAMITREPTNPPANTLGMGRVMFAVDDLEDTIARLKPHGAELVGEVVRYEDLFLLCYLRGPEGILLGLAQELS</sequence>
<dbReference type="InterPro" id="IPR037523">
    <property type="entry name" value="VOC_core"/>
</dbReference>
<dbReference type="PANTHER" id="PTHR43048:SF5">
    <property type="entry name" value="BLR5325 PROTEIN"/>
    <property type="match status" value="1"/>
</dbReference>
<accession>A0ABV7Y900</accession>
<dbReference type="RefSeq" id="WP_205118401.1">
    <property type="nucleotide sequence ID" value="NZ_JAFBCM010000001.1"/>
</dbReference>
<proteinExistence type="predicted"/>
<dbReference type="Gene3D" id="3.10.180.10">
    <property type="entry name" value="2,3-Dihydroxybiphenyl 1,2-Dioxygenase, domain 1"/>
    <property type="match status" value="1"/>
</dbReference>
<protein>
    <submittedName>
        <fullName evidence="3">VOC family protein</fullName>
    </submittedName>
</protein>